<feature type="transmembrane region" description="Helical" evidence="1">
    <location>
        <begin position="323"/>
        <end position="343"/>
    </location>
</feature>
<feature type="transmembrane region" description="Helical" evidence="1">
    <location>
        <begin position="84"/>
        <end position="101"/>
    </location>
</feature>
<keyword evidence="1" id="KW-0812">Transmembrane</keyword>
<feature type="transmembrane region" description="Helical" evidence="1">
    <location>
        <begin position="281"/>
        <end position="303"/>
    </location>
</feature>
<evidence type="ECO:0000313" key="3">
    <source>
        <dbReference type="Proteomes" id="UP001497453"/>
    </source>
</evidence>
<gene>
    <name evidence="2" type="ORF">GFSPODELE1_LOCUS7048</name>
</gene>
<feature type="transmembrane region" description="Helical" evidence="1">
    <location>
        <begin position="180"/>
        <end position="201"/>
    </location>
</feature>
<feature type="transmembrane region" description="Helical" evidence="1">
    <location>
        <begin position="134"/>
        <end position="160"/>
    </location>
</feature>
<feature type="transmembrane region" description="Helical" evidence="1">
    <location>
        <begin position="107"/>
        <end position="127"/>
    </location>
</feature>
<name>A0ABP1DPI0_9APHY</name>
<feature type="transmembrane region" description="Helical" evidence="1">
    <location>
        <begin position="237"/>
        <end position="260"/>
    </location>
</feature>
<keyword evidence="1" id="KW-1133">Transmembrane helix</keyword>
<organism evidence="2 3">
    <name type="scientific">Somion occarium</name>
    <dbReference type="NCBI Taxonomy" id="3059160"/>
    <lineage>
        <taxon>Eukaryota</taxon>
        <taxon>Fungi</taxon>
        <taxon>Dikarya</taxon>
        <taxon>Basidiomycota</taxon>
        <taxon>Agaricomycotina</taxon>
        <taxon>Agaricomycetes</taxon>
        <taxon>Polyporales</taxon>
        <taxon>Cerrenaceae</taxon>
        <taxon>Somion</taxon>
    </lineage>
</organism>
<proteinExistence type="predicted"/>
<keyword evidence="3" id="KW-1185">Reference proteome</keyword>
<keyword evidence="1" id="KW-0472">Membrane</keyword>
<sequence>MANNITMWPPDTFCFLARQAFQADEFNCLSPDNFTVTQNMLNFLNLTSDAGLYRQAYCVNPASDDSCPFGYCPNGDIAGPLVRIASYITNLCLSILIFYSPKSAEEAFWSQVLSIYSLLITCVVSIFQTSLTRFHAAIATVITGSPLSFYLFVFCVASFWYKKHRLNGIVGEGHLAARSLILIAGVVWFCLLVYILVPTHFSDFAQESCETQFSPLATYLYVFPFLEIPFLRTDAPWLLVLVVSFLSLTVISWIVAILLQRKTIWPPGKKWSPRFGRTWSVIGRNYSFIHFVSIVVIPTAYWISVVEIGCGVTLNDEEFSLSFGQVMAMFVALPPLLSTLRLYKVFFKWFKDLAWVRRLSGRPRKLPHGDMVLSGAAGPIGGHDYGDDHGKSEVETNERTLNSNVCSLVHAQSWCSLVRPSPTFKV</sequence>
<accession>A0ABP1DPI0</accession>
<dbReference type="Proteomes" id="UP001497453">
    <property type="component" value="Chromosome 5"/>
</dbReference>
<protein>
    <submittedName>
        <fullName evidence="2">Uncharacterized protein</fullName>
    </submittedName>
</protein>
<reference evidence="3" key="1">
    <citation type="submission" date="2024-04" db="EMBL/GenBank/DDBJ databases">
        <authorList>
            <person name="Shaw F."/>
            <person name="Minotto A."/>
        </authorList>
    </citation>
    <scope>NUCLEOTIDE SEQUENCE [LARGE SCALE GENOMIC DNA]</scope>
</reference>
<evidence type="ECO:0000256" key="1">
    <source>
        <dbReference type="SAM" id="Phobius"/>
    </source>
</evidence>
<dbReference type="EMBL" id="OZ037948">
    <property type="protein sequence ID" value="CAL1708839.1"/>
    <property type="molecule type" value="Genomic_DNA"/>
</dbReference>
<evidence type="ECO:0000313" key="2">
    <source>
        <dbReference type="EMBL" id="CAL1708839.1"/>
    </source>
</evidence>